<dbReference type="AlphaFoldDB" id="A0A084GCZ4"/>
<evidence type="ECO:0000313" key="1">
    <source>
        <dbReference type="EMBL" id="KEZ45206.1"/>
    </source>
</evidence>
<dbReference type="GeneID" id="27721739"/>
<dbReference type="HOGENOM" id="CLU_1219941_0_0_1"/>
<proteinExistence type="predicted"/>
<dbReference type="EMBL" id="JOWA01000086">
    <property type="protein sequence ID" value="KEZ45206.1"/>
    <property type="molecule type" value="Genomic_DNA"/>
</dbReference>
<dbReference type="KEGG" id="sapo:SAPIO_CDS2667"/>
<evidence type="ECO:0000313" key="2">
    <source>
        <dbReference type="Proteomes" id="UP000028545"/>
    </source>
</evidence>
<dbReference type="Gene3D" id="3.30.460.40">
    <property type="match status" value="1"/>
</dbReference>
<dbReference type="VEuPathDB" id="FungiDB:SAPIO_CDS2667"/>
<gene>
    <name evidence="1" type="ORF">SAPIO_CDS2667</name>
</gene>
<dbReference type="Proteomes" id="UP000028545">
    <property type="component" value="Unassembled WGS sequence"/>
</dbReference>
<dbReference type="OMA" id="QTRQDYV"/>
<dbReference type="OrthoDB" id="3259529at2759"/>
<dbReference type="InterPro" id="IPR043519">
    <property type="entry name" value="NT_sf"/>
</dbReference>
<reference evidence="1 2" key="1">
    <citation type="journal article" date="2014" name="Genome Announc.">
        <title>Draft genome sequence of the pathogenic fungus Scedosporium apiospermum.</title>
        <authorList>
            <person name="Vandeputte P."/>
            <person name="Ghamrawi S."/>
            <person name="Rechenmann M."/>
            <person name="Iltis A."/>
            <person name="Giraud S."/>
            <person name="Fleury M."/>
            <person name="Thornton C."/>
            <person name="Delhaes L."/>
            <person name="Meyer W."/>
            <person name="Papon N."/>
            <person name="Bouchara J.P."/>
        </authorList>
    </citation>
    <scope>NUCLEOTIDE SEQUENCE [LARGE SCALE GENOMIC DNA]</scope>
    <source>
        <strain evidence="1 2">IHEM 14462</strain>
    </source>
</reference>
<organism evidence="1 2">
    <name type="scientific">Pseudallescheria apiosperma</name>
    <name type="common">Scedosporium apiospermum</name>
    <dbReference type="NCBI Taxonomy" id="563466"/>
    <lineage>
        <taxon>Eukaryota</taxon>
        <taxon>Fungi</taxon>
        <taxon>Dikarya</taxon>
        <taxon>Ascomycota</taxon>
        <taxon>Pezizomycotina</taxon>
        <taxon>Sordariomycetes</taxon>
        <taxon>Hypocreomycetidae</taxon>
        <taxon>Microascales</taxon>
        <taxon>Microascaceae</taxon>
        <taxon>Scedosporium</taxon>
    </lineage>
</organism>
<dbReference type="RefSeq" id="XP_016645005.1">
    <property type="nucleotide sequence ID" value="XM_016785629.1"/>
</dbReference>
<accession>A0A084GCZ4</accession>
<comment type="caution">
    <text evidence="1">The sequence shown here is derived from an EMBL/GenBank/DDBJ whole genome shotgun (WGS) entry which is preliminary data.</text>
</comment>
<dbReference type="SUPFAM" id="SSF81301">
    <property type="entry name" value="Nucleotidyltransferase"/>
    <property type="match status" value="1"/>
</dbReference>
<sequence length="227" mass="25196">MIQDRLNDAAIALCRVLDNAQIHFGIFGGYAVAVMGGPRESKDIDCLAAVTKEQAVKLLDGVDGFSVIPQTREDYVAFLWSDQPDRKHAVLVEIFCEQFPGARYSMADISTNVRSVNGQSLGPGDSSFFDPFYLFKGKLRAASQRAKFHDSADLRWLGSHYWMQIKARANELNPLFVGLAMRRYAILERLFEDLGVDVEKAKEAAKDIDLDKLPRPAPGDVQTGILG</sequence>
<keyword evidence="2" id="KW-1185">Reference proteome</keyword>
<name>A0A084GCZ4_PSEDA</name>
<protein>
    <submittedName>
        <fullName evidence="1">Uncharacterized protein</fullName>
    </submittedName>
</protein>